<name>A0ABR2UVL0_9PEZI</name>
<dbReference type="InterPro" id="IPR001433">
    <property type="entry name" value="OxRdtase_FAD/NAD-bd"/>
</dbReference>
<keyword evidence="8" id="KW-0560">Oxidoreductase</keyword>
<keyword evidence="16" id="KW-1185">Reference proteome</keyword>
<keyword evidence="11" id="KW-0472">Membrane</keyword>
<dbReference type="Pfam" id="PF00175">
    <property type="entry name" value="NAD_binding_1"/>
    <property type="match status" value="1"/>
</dbReference>
<evidence type="ECO:0000256" key="10">
    <source>
        <dbReference type="ARBA" id="ARBA00023027"/>
    </source>
</evidence>
<dbReference type="InterPro" id="IPR017927">
    <property type="entry name" value="FAD-bd_FR_type"/>
</dbReference>
<dbReference type="PRINTS" id="PR00406">
    <property type="entry name" value="CYTB5RDTASE"/>
</dbReference>
<dbReference type="EMBL" id="JARVKF010000353">
    <property type="protein sequence ID" value="KAK9418717.1"/>
    <property type="molecule type" value="Genomic_DNA"/>
</dbReference>
<reference evidence="15 16" key="1">
    <citation type="journal article" date="2024" name="J. Plant Pathol.">
        <title>Sequence and assembly of the genome of Seiridium unicorne, isolate CBS 538.82, causal agent of cypress canker disease.</title>
        <authorList>
            <person name="Scali E."/>
            <person name="Rocca G.D."/>
            <person name="Danti R."/>
            <person name="Garbelotto M."/>
            <person name="Barberini S."/>
            <person name="Baroncelli R."/>
            <person name="Emiliani G."/>
        </authorList>
    </citation>
    <scope>NUCLEOTIDE SEQUENCE [LARGE SCALE GENOMIC DNA]</scope>
    <source>
        <strain evidence="15 16">BM-138-508</strain>
    </source>
</reference>
<comment type="similarity">
    <text evidence="12">Belongs to the cytochrome b5 family.</text>
</comment>
<dbReference type="Proteomes" id="UP001408356">
    <property type="component" value="Unassembled WGS sequence"/>
</dbReference>
<gene>
    <name evidence="15" type="ORF">SUNI508_07737</name>
</gene>
<dbReference type="InterPro" id="IPR018506">
    <property type="entry name" value="Cyt_B5_heme-BS"/>
</dbReference>
<dbReference type="InterPro" id="IPR017938">
    <property type="entry name" value="Riboflavin_synthase-like_b-brl"/>
</dbReference>
<evidence type="ECO:0000256" key="4">
    <source>
        <dbReference type="ARBA" id="ARBA00022617"/>
    </source>
</evidence>
<evidence type="ECO:0000256" key="8">
    <source>
        <dbReference type="ARBA" id="ARBA00023002"/>
    </source>
</evidence>
<dbReference type="SMART" id="SM01117">
    <property type="entry name" value="Cyt-b5"/>
    <property type="match status" value="1"/>
</dbReference>
<evidence type="ECO:0000256" key="12">
    <source>
        <dbReference type="RuleBase" id="RU362121"/>
    </source>
</evidence>
<comment type="similarity">
    <text evidence="3">Belongs to the flavoprotein pyridine nucleotide cytochrome reductase family.</text>
</comment>
<comment type="subcellular location">
    <subcellularLocation>
        <location evidence="2">Mitochondrion outer membrane</location>
        <topology evidence="2">Single-pass membrane protein</topology>
    </subcellularLocation>
</comment>
<dbReference type="PANTHER" id="PTHR19370:SF178">
    <property type="entry name" value="CYTOCHROME-B5 REDUCTASE"/>
    <property type="match status" value="1"/>
</dbReference>
<dbReference type="SUPFAM" id="SSF63380">
    <property type="entry name" value="Riboflavin synthase domain-like"/>
    <property type="match status" value="1"/>
</dbReference>
<dbReference type="CDD" id="cd06183">
    <property type="entry name" value="cyt_b5_reduct_like"/>
    <property type="match status" value="1"/>
</dbReference>
<evidence type="ECO:0000256" key="1">
    <source>
        <dbReference type="ARBA" id="ARBA00001974"/>
    </source>
</evidence>
<organism evidence="15 16">
    <name type="scientific">Seiridium unicorne</name>
    <dbReference type="NCBI Taxonomy" id="138068"/>
    <lineage>
        <taxon>Eukaryota</taxon>
        <taxon>Fungi</taxon>
        <taxon>Dikarya</taxon>
        <taxon>Ascomycota</taxon>
        <taxon>Pezizomycotina</taxon>
        <taxon>Sordariomycetes</taxon>
        <taxon>Xylariomycetidae</taxon>
        <taxon>Amphisphaeriales</taxon>
        <taxon>Sporocadaceae</taxon>
        <taxon>Seiridium</taxon>
    </lineage>
</organism>
<evidence type="ECO:0000313" key="16">
    <source>
        <dbReference type="Proteomes" id="UP001408356"/>
    </source>
</evidence>
<dbReference type="Gene3D" id="3.40.50.80">
    <property type="entry name" value="Nucleotide-binding domain of ferredoxin-NADP reductase (FNR) module"/>
    <property type="match status" value="1"/>
</dbReference>
<dbReference type="PRINTS" id="PR00363">
    <property type="entry name" value="CYTOCHROMEB5"/>
</dbReference>
<dbReference type="PANTHER" id="PTHR19370">
    <property type="entry name" value="NADH-CYTOCHROME B5 REDUCTASE"/>
    <property type="match status" value="1"/>
</dbReference>
<dbReference type="Gene3D" id="3.10.120.10">
    <property type="entry name" value="Cytochrome b5-like heme/steroid binding domain"/>
    <property type="match status" value="1"/>
</dbReference>
<evidence type="ECO:0000256" key="6">
    <source>
        <dbReference type="ARBA" id="ARBA00022723"/>
    </source>
</evidence>
<evidence type="ECO:0008006" key="17">
    <source>
        <dbReference type="Google" id="ProtNLM"/>
    </source>
</evidence>
<dbReference type="SUPFAM" id="SSF55856">
    <property type="entry name" value="Cytochrome b5-like heme/steroid binding domain"/>
    <property type="match status" value="1"/>
</dbReference>
<evidence type="ECO:0000259" key="14">
    <source>
        <dbReference type="PROSITE" id="PS51384"/>
    </source>
</evidence>
<dbReference type="InterPro" id="IPR008333">
    <property type="entry name" value="Cbr1-like_FAD-bd_dom"/>
</dbReference>
<keyword evidence="7" id="KW-0274">FAD</keyword>
<evidence type="ECO:0000256" key="3">
    <source>
        <dbReference type="ARBA" id="ARBA00006105"/>
    </source>
</evidence>
<accession>A0ABR2UVL0</accession>
<evidence type="ECO:0000256" key="5">
    <source>
        <dbReference type="ARBA" id="ARBA00022630"/>
    </source>
</evidence>
<sequence>MPIYTLAQVKEHSKPDDVWFVIHNKVYDVTRYLEEHPGGSAILQDVAGRDATQEFEDVGHSDEANEWLEGLYVGDLPEEELAEEIEVYRPKFEQVSRDTEIVTARSGSMAAKLGKIGITGALGAAAWVILQRKAPHVDWSSLLRQLQVSPLQSNGSMWWGIAIATAVEASASLGVAAFLWSKLDPHGGLTRYKPRRVARPDRYVVVRRSPAQSSSILPAAARSNVFDPKQYRPFKLVRKSMVAPSVYRFVFALPYPDSVLGLPTGQHIALQAVIGGKTVSRSYTPISNNSDLGRIELLVKVYPQGLMTQHLANMQVGQTIDIRGPKGSMQYGPTYAKRVGMIAGGSGITPMFQLIRAICEDESDNTQINLIYANNTEEDILLREELDSFAIQCPEKFSVQYVLAKPPNGWTGESGFVTKDMIDTYLPKTASDAKILLCGPPPMIEATKRNLAVLNFQAPGAISKAGDQVFLF</sequence>
<keyword evidence="5" id="KW-0285">Flavoprotein</keyword>
<feature type="domain" description="Cytochrome b5 heme-binding" evidence="13">
    <location>
        <begin position="1"/>
        <end position="77"/>
    </location>
</feature>
<dbReference type="Gene3D" id="2.40.30.10">
    <property type="entry name" value="Translation factors"/>
    <property type="match status" value="1"/>
</dbReference>
<dbReference type="PROSITE" id="PS00191">
    <property type="entry name" value="CYTOCHROME_B5_1"/>
    <property type="match status" value="1"/>
</dbReference>
<evidence type="ECO:0000256" key="7">
    <source>
        <dbReference type="ARBA" id="ARBA00022827"/>
    </source>
</evidence>
<evidence type="ECO:0000256" key="2">
    <source>
        <dbReference type="ARBA" id="ARBA00004572"/>
    </source>
</evidence>
<evidence type="ECO:0000259" key="13">
    <source>
        <dbReference type="PROSITE" id="PS50255"/>
    </source>
</evidence>
<evidence type="ECO:0000313" key="15">
    <source>
        <dbReference type="EMBL" id="KAK9418717.1"/>
    </source>
</evidence>
<feature type="domain" description="FAD-binding FR-type" evidence="14">
    <location>
        <begin position="229"/>
        <end position="332"/>
    </location>
</feature>
<keyword evidence="10" id="KW-0520">NAD</keyword>
<protein>
    <recommendedName>
        <fullName evidence="17">Cytochrome-b5 reductase</fullName>
    </recommendedName>
</protein>
<dbReference type="InterPro" id="IPR001709">
    <property type="entry name" value="Flavoprot_Pyr_Nucl_cyt_Rdtase"/>
</dbReference>
<dbReference type="Pfam" id="PF00970">
    <property type="entry name" value="FAD_binding_6"/>
    <property type="match status" value="1"/>
</dbReference>
<dbReference type="InterPro" id="IPR001199">
    <property type="entry name" value="Cyt_B5-like_heme/steroid-bd"/>
</dbReference>
<dbReference type="SUPFAM" id="SSF52343">
    <property type="entry name" value="Ferredoxin reductase-like, C-terminal NADP-linked domain"/>
    <property type="match status" value="1"/>
</dbReference>
<dbReference type="Pfam" id="PF00173">
    <property type="entry name" value="Cyt-b5"/>
    <property type="match status" value="1"/>
</dbReference>
<dbReference type="InterPro" id="IPR001834">
    <property type="entry name" value="CBR-like"/>
</dbReference>
<dbReference type="PRINTS" id="PR00371">
    <property type="entry name" value="FPNCR"/>
</dbReference>
<proteinExistence type="inferred from homology"/>
<dbReference type="PROSITE" id="PS50255">
    <property type="entry name" value="CYTOCHROME_B5_2"/>
    <property type="match status" value="1"/>
</dbReference>
<keyword evidence="6 12" id="KW-0479">Metal-binding</keyword>
<evidence type="ECO:0000256" key="11">
    <source>
        <dbReference type="ARBA" id="ARBA00023136"/>
    </source>
</evidence>
<comment type="caution">
    <text evidence="15">The sequence shown here is derived from an EMBL/GenBank/DDBJ whole genome shotgun (WGS) entry which is preliminary data.</text>
</comment>
<keyword evidence="9 12" id="KW-0408">Iron</keyword>
<dbReference type="PROSITE" id="PS51384">
    <property type="entry name" value="FAD_FR"/>
    <property type="match status" value="1"/>
</dbReference>
<evidence type="ECO:0000256" key="9">
    <source>
        <dbReference type="ARBA" id="ARBA00023004"/>
    </source>
</evidence>
<keyword evidence="4 12" id="KW-0349">Heme</keyword>
<comment type="cofactor">
    <cofactor evidence="1">
        <name>FAD</name>
        <dbReference type="ChEBI" id="CHEBI:57692"/>
    </cofactor>
</comment>
<dbReference type="InterPro" id="IPR036400">
    <property type="entry name" value="Cyt_B5-like_heme/steroid_sf"/>
</dbReference>
<dbReference type="InterPro" id="IPR039261">
    <property type="entry name" value="FNR_nucleotide-bd"/>
</dbReference>